<evidence type="ECO:0000313" key="3">
    <source>
        <dbReference type="EMBL" id="EFM26058.1"/>
    </source>
</evidence>
<dbReference type="GO" id="GO:0004553">
    <property type="term" value="F:hydrolase activity, hydrolyzing O-glycosyl compounds"/>
    <property type="evidence" value="ECO:0007669"/>
    <property type="project" value="InterPro"/>
</dbReference>
<dbReference type="Pfam" id="PF03990">
    <property type="entry name" value="DUF348"/>
    <property type="match status" value="2"/>
</dbReference>
<dbReference type="SMART" id="SM01208">
    <property type="entry name" value="G5"/>
    <property type="match status" value="1"/>
</dbReference>
<dbReference type="OrthoDB" id="9798935at2"/>
<keyword evidence="4" id="KW-1185">Reference proteome</keyword>
<evidence type="ECO:0000313" key="4">
    <source>
        <dbReference type="Proteomes" id="UP000003280"/>
    </source>
</evidence>
<dbReference type="STRING" id="862517.HMPREF9225_0377"/>
<dbReference type="HOGENOM" id="CLU_036884_0_1_9"/>
<dbReference type="CDD" id="cd22786">
    <property type="entry name" value="DPBB_YuiC-like"/>
    <property type="match status" value="1"/>
</dbReference>
<proteinExistence type="predicted"/>
<evidence type="ECO:0000256" key="1">
    <source>
        <dbReference type="ARBA" id="ARBA00022729"/>
    </source>
</evidence>
<dbReference type="InterPro" id="IPR007137">
    <property type="entry name" value="DUF348"/>
</dbReference>
<dbReference type="RefSeq" id="WP_008901213.1">
    <property type="nucleotide sequence ID" value="NZ_GL397071.1"/>
</dbReference>
<dbReference type="GO" id="GO:0009254">
    <property type="term" value="P:peptidoglycan turnover"/>
    <property type="evidence" value="ECO:0007669"/>
    <property type="project" value="InterPro"/>
</dbReference>
<dbReference type="AlphaFoldDB" id="E0NJN8"/>
<dbReference type="PANTHER" id="PTHR39160">
    <property type="entry name" value="CELL WALL-BINDING PROTEIN YOCH"/>
    <property type="match status" value="1"/>
</dbReference>
<accession>E0NJN8</accession>
<dbReference type="Gene3D" id="2.20.230.10">
    <property type="entry name" value="Resuscitation-promoting factor rpfb"/>
    <property type="match status" value="1"/>
</dbReference>
<dbReference type="Proteomes" id="UP000003280">
    <property type="component" value="Unassembled WGS sequence"/>
</dbReference>
<feature type="domain" description="G5" evidence="2">
    <location>
        <begin position="142"/>
        <end position="222"/>
    </location>
</feature>
<dbReference type="GO" id="GO:0019867">
    <property type="term" value="C:outer membrane"/>
    <property type="evidence" value="ECO:0007669"/>
    <property type="project" value="InterPro"/>
</dbReference>
<dbReference type="Gene3D" id="2.40.40.10">
    <property type="entry name" value="RlpA-like domain"/>
    <property type="match status" value="1"/>
</dbReference>
<organism evidence="3 4">
    <name type="scientific">Peptoniphilus duerdenii ATCC BAA-1640</name>
    <dbReference type="NCBI Taxonomy" id="862517"/>
    <lineage>
        <taxon>Bacteria</taxon>
        <taxon>Bacillati</taxon>
        <taxon>Bacillota</taxon>
        <taxon>Tissierellia</taxon>
        <taxon>Tissierellales</taxon>
        <taxon>Peptoniphilaceae</taxon>
        <taxon>Peptoniphilus</taxon>
    </lineage>
</organism>
<name>E0NJN8_9FIRM</name>
<reference evidence="3 4" key="1">
    <citation type="submission" date="2010-07" db="EMBL/GenBank/DDBJ databases">
        <authorList>
            <person name="Muzny D."/>
            <person name="Qin X."/>
            <person name="Deng J."/>
            <person name="Jiang H."/>
            <person name="Liu Y."/>
            <person name="Qu J."/>
            <person name="Song X.-Z."/>
            <person name="Zhang L."/>
            <person name="Thornton R."/>
            <person name="Coyle M."/>
            <person name="Francisco L."/>
            <person name="Jackson L."/>
            <person name="Javaid M."/>
            <person name="Korchina V."/>
            <person name="Kovar C."/>
            <person name="Mata R."/>
            <person name="Mathew T."/>
            <person name="Ngo R."/>
            <person name="Nguyen L."/>
            <person name="Nguyen N."/>
            <person name="Okwuonu G."/>
            <person name="Ongeri F."/>
            <person name="Pham C."/>
            <person name="Simmons D."/>
            <person name="Wilczek-Boney K."/>
            <person name="Hale W."/>
            <person name="Jakkamsetti A."/>
            <person name="Pham P."/>
            <person name="Ruth R."/>
            <person name="San Lucas F."/>
            <person name="Warren J."/>
            <person name="Zhang J."/>
            <person name="Zhao Z."/>
            <person name="Zhou C."/>
            <person name="Zhu D."/>
            <person name="Lee S."/>
            <person name="Bess C."/>
            <person name="Blankenburg K."/>
            <person name="Forbes L."/>
            <person name="Fu Q."/>
            <person name="Gubbala S."/>
            <person name="Hirani K."/>
            <person name="Jayaseelan J.C."/>
            <person name="Lara F."/>
            <person name="Munidasa M."/>
            <person name="Palculict T."/>
            <person name="Patil S."/>
            <person name="Pu L.-L."/>
            <person name="Saada N."/>
            <person name="Tang L."/>
            <person name="Weissenberger G."/>
            <person name="Zhu Y."/>
            <person name="Hemphill L."/>
            <person name="Shang Y."/>
            <person name="Youmans B."/>
            <person name="Ayvaz T."/>
            <person name="Ross M."/>
            <person name="Santibanez J."/>
            <person name="Aqrawi P."/>
            <person name="Gross S."/>
            <person name="Joshi V."/>
            <person name="Fowler G."/>
            <person name="Nazareth L."/>
            <person name="Reid J."/>
            <person name="Worley K."/>
            <person name="Petrosino J."/>
            <person name="Highlander S."/>
            <person name="Gibbs R."/>
        </authorList>
    </citation>
    <scope>NUCLEOTIDE SEQUENCE [LARGE SCALE GENOMIC DNA]</scope>
    <source>
        <strain evidence="3 4">ATCC BAA-1640</strain>
    </source>
</reference>
<dbReference type="InterPro" id="IPR051933">
    <property type="entry name" value="Resuscitation_pf_RpfB"/>
</dbReference>
<dbReference type="PANTHER" id="PTHR39160:SF4">
    <property type="entry name" value="RESUSCITATION-PROMOTING FACTOR RPFB"/>
    <property type="match status" value="1"/>
</dbReference>
<comment type="caution">
    <text evidence="3">The sequence shown here is derived from an EMBL/GenBank/DDBJ whole genome shotgun (WGS) entry which is preliminary data.</text>
</comment>
<dbReference type="InterPro" id="IPR011098">
    <property type="entry name" value="G5_dom"/>
</dbReference>
<keyword evidence="1" id="KW-0732">Signal</keyword>
<dbReference type="InterPro" id="IPR036908">
    <property type="entry name" value="RlpA-like_sf"/>
</dbReference>
<dbReference type="eggNOG" id="COG3584">
    <property type="taxonomic scope" value="Bacteria"/>
</dbReference>
<gene>
    <name evidence="3" type="ORF">HMPREF9225_0377</name>
</gene>
<dbReference type="SUPFAM" id="SSF50685">
    <property type="entry name" value="Barwin-like endoglucanases"/>
    <property type="match status" value="1"/>
</dbReference>
<protein>
    <submittedName>
        <fullName evidence="3">3D domain protein</fullName>
    </submittedName>
</protein>
<evidence type="ECO:0000259" key="2">
    <source>
        <dbReference type="PROSITE" id="PS51109"/>
    </source>
</evidence>
<sequence length="332" mass="36564">MNKSHSSKPVKRFLIVTLLLVMAITMGSSLVKGKNVILNINGREKTLLTYSATVEELITKEKIELKEKDLVEPKKSSKIEEGMTIYIKSPRSITIYDGNKTVIEEAQGATTEEVLEYLGIKLNELDRTEPKLDELVDNKITIARVTTETKQVEEVVPFDVLENLNKELEKGKTNVITPGVDGKRIDTIETTYVNGKLEGSQILSSDVVVEPITEVREVGSKVIADQIPAGEFKGEEVVAVYIMEATAYDPTAGSKTAMGTKARVGAVAVDPRVIKLGSRLYVESMDGWPSYGYATAEDTGGAIKGKRIDLFFSTNAQALRFGRRNVKVYVLK</sequence>
<dbReference type="Pfam" id="PF07501">
    <property type="entry name" value="G5"/>
    <property type="match status" value="1"/>
</dbReference>
<dbReference type="Pfam" id="PF06725">
    <property type="entry name" value="3D"/>
    <property type="match status" value="1"/>
</dbReference>
<dbReference type="PROSITE" id="PS51109">
    <property type="entry name" value="G5"/>
    <property type="match status" value="1"/>
</dbReference>
<dbReference type="InterPro" id="IPR010611">
    <property type="entry name" value="3D_dom"/>
</dbReference>
<dbReference type="EMBL" id="AEEH01000018">
    <property type="protein sequence ID" value="EFM26058.1"/>
    <property type="molecule type" value="Genomic_DNA"/>
</dbReference>